<keyword evidence="2" id="KW-1185">Reference proteome</keyword>
<dbReference type="PANTHER" id="PTHR43808">
    <property type="entry name" value="ACETYLORNITHINE DEACETYLASE"/>
    <property type="match status" value="1"/>
</dbReference>
<protein>
    <submittedName>
        <fullName evidence="1">M20/M25/M40 family metallo-hydrolase</fullName>
    </submittedName>
</protein>
<evidence type="ECO:0000313" key="2">
    <source>
        <dbReference type="Proteomes" id="UP001057348"/>
    </source>
</evidence>
<dbReference type="InterPro" id="IPR050072">
    <property type="entry name" value="Peptidase_M20A"/>
</dbReference>
<dbReference type="Pfam" id="PF01546">
    <property type="entry name" value="Peptidase_M20"/>
    <property type="match status" value="1"/>
</dbReference>
<organism evidence="1 2">
    <name type="scientific">Bacillus vallismortis</name>
    <dbReference type="NCBI Taxonomy" id="72361"/>
    <lineage>
        <taxon>Bacteria</taxon>
        <taxon>Bacillati</taxon>
        <taxon>Bacillota</taxon>
        <taxon>Bacilli</taxon>
        <taxon>Bacillales</taxon>
        <taxon>Bacillaceae</taxon>
        <taxon>Bacillus</taxon>
    </lineage>
</organism>
<evidence type="ECO:0000313" key="1">
    <source>
        <dbReference type="EMBL" id="USP96234.1"/>
    </source>
</evidence>
<dbReference type="SUPFAM" id="SSF53187">
    <property type="entry name" value="Zn-dependent exopeptidases"/>
    <property type="match status" value="1"/>
</dbReference>
<dbReference type="RefSeq" id="WP_253268919.1">
    <property type="nucleotide sequence ID" value="NZ_CP092751.1"/>
</dbReference>
<sequence>MADLFTEYYVDLLTDLLNINTITPMETGVAGHHEYALKRYAEAASHLGFKQVYFASPMENYILRPEIPGAVKEMYAKMGDAFLSSQPNLVMELGDSQEREATIMFNFHIDTVEGYEMASYRNESFFGRGAVDMKGPATALLAGLQAALEKEPSLTGNMKVLIQAVSGEEGGAMGVYGTKLLCERGYVGALNVFIEPTERLFFDHSTTSMTVQITVDGNDSTDDAPAAGHNATLVLGFLAQFMAKALSKRLNDTDAKMCLSGLHTGRMHNKVYGSGVLKWNFAYSSMEQHNVIEKLVEDSYSEAMKAFVLQFADVPDAAKTVREIDSICTLTWVKKELPVLNNKNKAKRALLEESGLKLLPRHMQSKAFTCDAMWAQGDGMYTVVYGPGSLEINNAHGKNEYIEKAELEKFSMDIKKLILHVNEKTKKRVLK</sequence>
<reference evidence="1" key="1">
    <citation type="submission" date="2022-02" db="EMBL/GenBank/DDBJ databases">
        <title>Draft Genome Sequence of Bacillus vallismortis Strain BL01, Isolated from Artemisia lerchiana Web. Roots.</title>
        <authorList>
            <person name="Chebotar V.K."/>
            <person name="Gancheva M.S."/>
            <person name="Chizhevskaya E.P."/>
            <person name="Komarova O.V."/>
            <person name="Baganova M.E."/>
            <person name="Zaplatkin A.N."/>
            <person name="Pishchik V.N."/>
        </authorList>
    </citation>
    <scope>NUCLEOTIDE SEQUENCE</scope>
    <source>
        <strain evidence="1">BL01</strain>
    </source>
</reference>
<accession>A0ABY4Y164</accession>
<proteinExistence type="predicted"/>
<dbReference type="InterPro" id="IPR002933">
    <property type="entry name" value="Peptidase_M20"/>
</dbReference>
<name>A0ABY4Y164_BACVA</name>
<dbReference type="EMBL" id="CP092751">
    <property type="protein sequence ID" value="USP96234.1"/>
    <property type="molecule type" value="Genomic_DNA"/>
</dbReference>
<dbReference type="Proteomes" id="UP001057348">
    <property type="component" value="Chromosome"/>
</dbReference>
<dbReference type="Gene3D" id="3.40.630.10">
    <property type="entry name" value="Zn peptidases"/>
    <property type="match status" value="2"/>
</dbReference>
<gene>
    <name evidence="1" type="ORF">MKF32_03925</name>
</gene>